<dbReference type="EMBL" id="HBKQ01033702">
    <property type="protein sequence ID" value="CAE2254393.1"/>
    <property type="molecule type" value="Transcribed_RNA"/>
</dbReference>
<name>A0A7S4MYK5_9STRA</name>
<accession>A0A7S4MYK5</accession>
<dbReference type="AlphaFoldDB" id="A0A7S4MYK5"/>
<protein>
    <submittedName>
        <fullName evidence="1">Uncharacterized protein</fullName>
    </submittedName>
</protein>
<sequence>MLGSFREFRQIAHVSAQMSHDHMATAFHFLISKRGGGGGAFPFFLGWDWDTYKRGKSDRPLAAATKDKGAAHTGGRPMRDGKLTAGSASFALGFSAAASDISTSLAGSLMTTACCSSAIFFV</sequence>
<proteinExistence type="predicted"/>
<gene>
    <name evidence="1" type="ORF">OAUR00152_LOCUS23077</name>
</gene>
<evidence type="ECO:0000313" key="1">
    <source>
        <dbReference type="EMBL" id="CAE2254393.1"/>
    </source>
</evidence>
<organism evidence="1">
    <name type="scientific">Odontella aurita</name>
    <dbReference type="NCBI Taxonomy" id="265563"/>
    <lineage>
        <taxon>Eukaryota</taxon>
        <taxon>Sar</taxon>
        <taxon>Stramenopiles</taxon>
        <taxon>Ochrophyta</taxon>
        <taxon>Bacillariophyta</taxon>
        <taxon>Mediophyceae</taxon>
        <taxon>Biddulphiophycidae</taxon>
        <taxon>Eupodiscales</taxon>
        <taxon>Odontellaceae</taxon>
        <taxon>Odontella</taxon>
    </lineage>
</organism>
<reference evidence="1" key="1">
    <citation type="submission" date="2021-01" db="EMBL/GenBank/DDBJ databases">
        <authorList>
            <person name="Corre E."/>
            <person name="Pelletier E."/>
            <person name="Niang G."/>
            <person name="Scheremetjew M."/>
            <person name="Finn R."/>
            <person name="Kale V."/>
            <person name="Holt S."/>
            <person name="Cochrane G."/>
            <person name="Meng A."/>
            <person name="Brown T."/>
            <person name="Cohen L."/>
        </authorList>
    </citation>
    <scope>NUCLEOTIDE SEQUENCE</scope>
    <source>
        <strain evidence="1">Isolate 1302-5</strain>
    </source>
</reference>